<dbReference type="Proteomes" id="UP000198822">
    <property type="component" value="Chromosome I"/>
</dbReference>
<keyword evidence="4" id="KW-1185">Reference proteome</keyword>
<sequence length="531" mass="52919">MSDDRTAPDEHGDEPVEETPAEAAAEQAPSEDAPAHDAPIDETSADDPSTEETRGDDADEPTVDLATDVTATDREAAAIEAAERARGVEPRSVGLWGLRATAGVAVVALGLLGVVAAPSLPMVQADPRIASVAPDAPEEVRTCAGPLLAIGDASGDAGAIGVLAQAQLQAASDEQDAASVAGVDATATVLRGTDVSGAEWLSVDDDTAFGAAASACVEPATTQWLVGGSTTTGRSSVLTIANPGTTATSVDVEVHGTDGRIDAVGSTGIAIAAGSVVLVDLASLAPGVASPVVHVTSTGGPVSAHLQHRVVRTLQPGGVDVVDPSQASRSIAIPGVTIGDATGLQTQAGFEDAVPALRVLAGESTQVTITTISDGGDPIASTLDLVGDQVSEVDLSGLAPGTYAFTIESDVPIVAAARQIRVDGDRIDLDWVQGQSAPIEGSTTVAIAAGPSPRLHLLNVGDDPQTVTIGGGFEVVVAPDELATVEVGGGVTTTIEADDVVAAVTYAGSEGIGGYAITPRIAAREGIDVVL</sequence>
<keyword evidence="2" id="KW-0472">Membrane</keyword>
<protein>
    <submittedName>
        <fullName evidence="3">Uncharacterized protein</fullName>
    </submittedName>
</protein>
<dbReference type="STRING" id="399736.SAMN04489720_2500"/>
<keyword evidence="2" id="KW-1133">Transmembrane helix</keyword>
<evidence type="ECO:0000313" key="3">
    <source>
        <dbReference type="EMBL" id="SDH82268.1"/>
    </source>
</evidence>
<feature type="region of interest" description="Disordered" evidence="1">
    <location>
        <begin position="1"/>
        <end position="69"/>
    </location>
</feature>
<gene>
    <name evidence="3" type="ORF">SAMN04489720_2500</name>
</gene>
<evidence type="ECO:0000313" key="4">
    <source>
        <dbReference type="Proteomes" id="UP000198822"/>
    </source>
</evidence>
<feature type="compositionally biased region" description="Low complexity" evidence="1">
    <location>
        <begin position="21"/>
        <end position="32"/>
    </location>
</feature>
<keyword evidence="2" id="KW-0812">Transmembrane</keyword>
<dbReference type="Pfam" id="PF18986">
    <property type="entry name" value="DUF5719"/>
    <property type="match status" value="1"/>
</dbReference>
<evidence type="ECO:0000256" key="1">
    <source>
        <dbReference type="SAM" id="MobiDB-lite"/>
    </source>
</evidence>
<dbReference type="OrthoDB" id="3264966at2"/>
<evidence type="ECO:0000256" key="2">
    <source>
        <dbReference type="SAM" id="Phobius"/>
    </source>
</evidence>
<dbReference type="EMBL" id="LT629695">
    <property type="protein sequence ID" value="SDH82268.1"/>
    <property type="molecule type" value="Genomic_DNA"/>
</dbReference>
<reference evidence="4" key="1">
    <citation type="submission" date="2016-10" db="EMBL/GenBank/DDBJ databases">
        <authorList>
            <person name="Varghese N."/>
            <person name="Submissions S."/>
        </authorList>
    </citation>
    <scope>NUCLEOTIDE SEQUENCE [LARGE SCALE GENOMIC DNA]</scope>
    <source>
        <strain evidence="4">DSM 22002</strain>
    </source>
</reference>
<feature type="compositionally biased region" description="Basic and acidic residues" evidence="1">
    <location>
        <begin position="1"/>
        <end position="14"/>
    </location>
</feature>
<accession>A0A1G8FJH6</accession>
<dbReference type="RefSeq" id="WP_092505472.1">
    <property type="nucleotide sequence ID" value="NZ_LT629695.1"/>
</dbReference>
<proteinExistence type="predicted"/>
<dbReference type="AlphaFoldDB" id="A0A1G8FJH6"/>
<name>A0A1G8FJH6_9MICO</name>
<organism evidence="3 4">
    <name type="scientific">Agrococcus jejuensis</name>
    <dbReference type="NCBI Taxonomy" id="399736"/>
    <lineage>
        <taxon>Bacteria</taxon>
        <taxon>Bacillati</taxon>
        <taxon>Actinomycetota</taxon>
        <taxon>Actinomycetes</taxon>
        <taxon>Micrococcales</taxon>
        <taxon>Microbacteriaceae</taxon>
        <taxon>Agrococcus</taxon>
    </lineage>
</organism>
<feature type="transmembrane region" description="Helical" evidence="2">
    <location>
        <begin position="96"/>
        <end position="117"/>
    </location>
</feature>
<dbReference type="InterPro" id="IPR043777">
    <property type="entry name" value="DUF5719"/>
</dbReference>